<dbReference type="EMBL" id="JARKHS020029329">
    <property type="protein sequence ID" value="KAK8763408.1"/>
    <property type="molecule type" value="Genomic_DNA"/>
</dbReference>
<reference evidence="3 4" key="1">
    <citation type="journal article" date="2023" name="Arcadia Sci">
        <title>De novo assembly of a long-read Amblyomma americanum tick genome.</title>
        <authorList>
            <person name="Chou S."/>
            <person name="Poskanzer K.E."/>
            <person name="Rollins M."/>
            <person name="Thuy-Boun P.S."/>
        </authorList>
    </citation>
    <scope>NUCLEOTIDE SEQUENCE [LARGE SCALE GENOMIC DNA]</scope>
    <source>
        <strain evidence="3">F_SG_1</strain>
        <tissue evidence="3">Salivary glands</tissue>
    </source>
</reference>
<dbReference type="Proteomes" id="UP001321473">
    <property type="component" value="Unassembled WGS sequence"/>
</dbReference>
<organism evidence="3 4">
    <name type="scientific">Amblyomma americanum</name>
    <name type="common">Lone star tick</name>
    <dbReference type="NCBI Taxonomy" id="6943"/>
    <lineage>
        <taxon>Eukaryota</taxon>
        <taxon>Metazoa</taxon>
        <taxon>Ecdysozoa</taxon>
        <taxon>Arthropoda</taxon>
        <taxon>Chelicerata</taxon>
        <taxon>Arachnida</taxon>
        <taxon>Acari</taxon>
        <taxon>Parasitiformes</taxon>
        <taxon>Ixodida</taxon>
        <taxon>Ixodoidea</taxon>
        <taxon>Ixodidae</taxon>
        <taxon>Amblyomminae</taxon>
        <taxon>Amblyomma</taxon>
    </lineage>
</organism>
<comment type="caution">
    <text evidence="3">The sequence shown here is derived from an EMBL/GenBank/DDBJ whole genome shotgun (WGS) entry which is preliminary data.</text>
</comment>
<proteinExistence type="predicted"/>
<evidence type="ECO:0000313" key="4">
    <source>
        <dbReference type="Proteomes" id="UP001321473"/>
    </source>
</evidence>
<evidence type="ECO:0000256" key="2">
    <source>
        <dbReference type="SAM" id="MobiDB-lite"/>
    </source>
</evidence>
<feature type="coiled-coil region" evidence="1">
    <location>
        <begin position="55"/>
        <end position="89"/>
    </location>
</feature>
<accession>A0AAQ4DLR8</accession>
<protein>
    <submittedName>
        <fullName evidence="3">Uncharacterized protein</fullName>
    </submittedName>
</protein>
<keyword evidence="1" id="KW-0175">Coiled coil</keyword>
<name>A0AAQ4DLR8_AMBAM</name>
<evidence type="ECO:0000256" key="1">
    <source>
        <dbReference type="SAM" id="Coils"/>
    </source>
</evidence>
<dbReference type="AlphaFoldDB" id="A0AAQ4DLR8"/>
<evidence type="ECO:0000313" key="3">
    <source>
        <dbReference type="EMBL" id="KAK8763408.1"/>
    </source>
</evidence>
<keyword evidence="4" id="KW-1185">Reference proteome</keyword>
<gene>
    <name evidence="3" type="ORF">V5799_033983</name>
</gene>
<feature type="region of interest" description="Disordered" evidence="2">
    <location>
        <begin position="1"/>
        <end position="44"/>
    </location>
</feature>
<feature type="compositionally biased region" description="Basic and acidic residues" evidence="2">
    <location>
        <begin position="31"/>
        <end position="41"/>
    </location>
</feature>
<sequence>MAPGVVRSDLDNPTGAAPSTPEPAAGAARESAAEEAERMDFDQQLPQLPAIEIRQEDIDELLSVLLNRLREAEANKDERLRERMATEEKRQRATIAILNQLSAALRQQHPPAHDGA</sequence>